<accession>A0A0J8B264</accession>
<reference evidence="2 3" key="1">
    <citation type="journal article" date="2014" name="Nature">
        <title>The genome of the recently domesticated crop plant sugar beet (Beta vulgaris).</title>
        <authorList>
            <person name="Dohm J.C."/>
            <person name="Minoche A.E."/>
            <person name="Holtgrawe D."/>
            <person name="Capella-Gutierrez S."/>
            <person name="Zakrzewski F."/>
            <person name="Tafer H."/>
            <person name="Rupp O."/>
            <person name="Sorensen T.R."/>
            <person name="Stracke R."/>
            <person name="Reinhardt R."/>
            <person name="Goesmann A."/>
            <person name="Kraft T."/>
            <person name="Schulz B."/>
            <person name="Stadler P.F."/>
            <person name="Schmidt T."/>
            <person name="Gabaldon T."/>
            <person name="Lehrach H."/>
            <person name="Weisshaar B."/>
            <person name="Himmelbauer H."/>
        </authorList>
    </citation>
    <scope>NUCLEOTIDE SEQUENCE [LARGE SCALE GENOMIC DNA]</scope>
    <source>
        <tissue evidence="2">Taproot</tissue>
    </source>
</reference>
<dbReference type="InterPro" id="IPR036242">
    <property type="entry name" value="Agglutinin_dom_sf"/>
</dbReference>
<protein>
    <recommendedName>
        <fullName evidence="1">Agglutinin domain-containing protein</fullName>
    </recommendedName>
</protein>
<sequence length="476" mass="53075">MAQMRNLPTYVALKATHGDAPFQFLGVEDDGSVAYSTAKVVSDQAKFAIEFTATGLAHIRSCFNNKYWVRSSESSFWIVAGSDDPVEDESLWNCTLFRPLVNQEEKTVSFVHIQLGKPVGRRDLAPDRDMYLCIEPFATTTAISTLVDYNTITIMPKYVAIKGVNDKYLSLNDEVALTFTSDDLGEEGNAYEIHSSSDGHVFLEPAFVPRKHGFWRAEEGGSVMSRAPHSGSEDPTDPTMLFSVIKISKNVIALRCVGNNRICRLFQYEGSTWADLQATATGLIKEVQLQVIEPVVERRVNVFQFDLDRARIYDRIPLTYTEGQADNPTDSEQEFTLNFTYTKTRTSSWNTSKSWFVNGSFSITSKIPFIGETTIEVGGGYSEQYDIGGTIEESEEVGSTYTVKVPKWTNATVSAVATRGTCDVPFSYVQIDRMVNGESVTTTLSDGVYTGMNAYQFKFVVRYEPSTVKQPVQQDP</sequence>
<dbReference type="InterPro" id="IPR008998">
    <property type="entry name" value="Agglutinin"/>
</dbReference>
<proteinExistence type="predicted"/>
<dbReference type="Gene3D" id="2.170.15.10">
    <property type="entry name" value="Proaerolysin, chain A, domain 3"/>
    <property type="match status" value="1"/>
</dbReference>
<name>A0A0J8B264_BETVV</name>
<dbReference type="SMART" id="SM00791">
    <property type="entry name" value="Agglutinin"/>
    <property type="match status" value="1"/>
</dbReference>
<gene>
    <name evidence="2" type="ORF">BVRB_012850</name>
</gene>
<evidence type="ECO:0000313" key="3">
    <source>
        <dbReference type="Proteomes" id="UP000035740"/>
    </source>
</evidence>
<keyword evidence="3" id="KW-1185">Reference proteome</keyword>
<dbReference type="CDD" id="cd20216">
    <property type="entry name" value="PFM_HFR-2-like"/>
    <property type="match status" value="1"/>
</dbReference>
<dbReference type="OrthoDB" id="4948898at2759"/>
<dbReference type="Gramene" id="KMS95061">
    <property type="protein sequence ID" value="KMS95061"/>
    <property type="gene ID" value="BVRB_012850"/>
</dbReference>
<dbReference type="EMBL" id="KQ090573">
    <property type="protein sequence ID" value="KMS95061.1"/>
    <property type="molecule type" value="Genomic_DNA"/>
</dbReference>
<dbReference type="Proteomes" id="UP000035740">
    <property type="component" value="Unassembled WGS sequence"/>
</dbReference>
<dbReference type="InterPro" id="IPR053237">
    <property type="entry name" value="Natterin_C"/>
</dbReference>
<dbReference type="PANTHER" id="PTHR39244:SF5">
    <property type="entry name" value="NATTERIN-3-LIKE"/>
    <property type="match status" value="1"/>
</dbReference>
<dbReference type="AlphaFoldDB" id="A0A0J8B264"/>
<dbReference type="Pfam" id="PF07468">
    <property type="entry name" value="Agglutinin"/>
    <property type="match status" value="1"/>
</dbReference>
<dbReference type="KEGG" id="bvg:104884875"/>
<feature type="domain" description="Agglutinin" evidence="1">
    <location>
        <begin position="5"/>
        <end position="148"/>
    </location>
</feature>
<dbReference type="eggNOG" id="ENOG502QU8X">
    <property type="taxonomic scope" value="Eukaryota"/>
</dbReference>
<organism evidence="2 3">
    <name type="scientific">Beta vulgaris subsp. vulgaris</name>
    <name type="common">Beet</name>
    <dbReference type="NCBI Taxonomy" id="3555"/>
    <lineage>
        <taxon>Eukaryota</taxon>
        <taxon>Viridiplantae</taxon>
        <taxon>Streptophyta</taxon>
        <taxon>Embryophyta</taxon>
        <taxon>Tracheophyta</taxon>
        <taxon>Spermatophyta</taxon>
        <taxon>Magnoliopsida</taxon>
        <taxon>eudicotyledons</taxon>
        <taxon>Gunneridae</taxon>
        <taxon>Pentapetalae</taxon>
        <taxon>Caryophyllales</taxon>
        <taxon>Chenopodiaceae</taxon>
        <taxon>Betoideae</taxon>
        <taxon>Beta</taxon>
    </lineage>
</organism>
<dbReference type="PANTHER" id="PTHR39244">
    <property type="entry name" value="NATTERIN-4"/>
    <property type="match status" value="1"/>
</dbReference>
<dbReference type="SUPFAM" id="SSF56973">
    <property type="entry name" value="Aerolisin/ETX pore-forming domain"/>
    <property type="match status" value="1"/>
</dbReference>
<evidence type="ECO:0000313" key="2">
    <source>
        <dbReference type="EMBL" id="KMS95061.1"/>
    </source>
</evidence>
<evidence type="ECO:0000259" key="1">
    <source>
        <dbReference type="SMART" id="SM00791"/>
    </source>
</evidence>
<dbReference type="Gene3D" id="2.80.10.50">
    <property type="match status" value="2"/>
</dbReference>
<dbReference type="OMA" id="RPNEEYW"/>
<dbReference type="SUPFAM" id="SSF50382">
    <property type="entry name" value="Agglutinin"/>
    <property type="match status" value="2"/>
</dbReference>